<dbReference type="Proteomes" id="UP000292935">
    <property type="component" value="Unassembled WGS sequence"/>
</dbReference>
<dbReference type="PANTHER" id="PTHR33383">
    <property type="entry name" value="MEMBRANE PROTEIN INSERTION EFFICIENCY FACTOR-RELATED"/>
    <property type="match status" value="1"/>
</dbReference>
<comment type="caution">
    <text evidence="3">The sequence shown here is derived from an EMBL/GenBank/DDBJ whole genome shotgun (WGS) entry which is preliminary data.</text>
</comment>
<feature type="region of interest" description="Disordered" evidence="2">
    <location>
        <begin position="1"/>
        <end position="44"/>
    </location>
</feature>
<dbReference type="EMBL" id="SDPO01000002">
    <property type="protein sequence ID" value="RXZ49395.1"/>
    <property type="molecule type" value="Genomic_DNA"/>
</dbReference>
<comment type="function">
    <text evidence="1">Could be involved in insertion of integral membrane proteins into the membrane.</text>
</comment>
<gene>
    <name evidence="3" type="primary">yidD</name>
    <name evidence="3" type="ORF">ESP57_10815</name>
</gene>
<comment type="similarity">
    <text evidence="1">Belongs to the UPF0161 family.</text>
</comment>
<keyword evidence="1" id="KW-1003">Cell membrane</keyword>
<evidence type="ECO:0000313" key="3">
    <source>
        <dbReference type="EMBL" id="RXZ49395.1"/>
    </source>
</evidence>
<dbReference type="AlphaFoldDB" id="A0A4Q2JMH9"/>
<dbReference type="GO" id="GO:0005886">
    <property type="term" value="C:plasma membrane"/>
    <property type="evidence" value="ECO:0007669"/>
    <property type="project" value="UniProtKB-SubCell"/>
</dbReference>
<name>A0A4Q2JMH9_9MICO</name>
<proteinExistence type="inferred from homology"/>
<dbReference type="OrthoDB" id="9801753at2"/>
<evidence type="ECO:0000256" key="2">
    <source>
        <dbReference type="SAM" id="MobiDB-lite"/>
    </source>
</evidence>
<dbReference type="InterPro" id="IPR002696">
    <property type="entry name" value="Membr_insert_effic_factor_YidD"/>
</dbReference>
<feature type="region of interest" description="Disordered" evidence="2">
    <location>
        <begin position="153"/>
        <end position="184"/>
    </location>
</feature>
<evidence type="ECO:0000256" key="1">
    <source>
        <dbReference type="HAMAP-Rule" id="MF_00386"/>
    </source>
</evidence>
<keyword evidence="1" id="KW-0472">Membrane</keyword>
<evidence type="ECO:0000313" key="4">
    <source>
        <dbReference type="Proteomes" id="UP000292935"/>
    </source>
</evidence>
<feature type="compositionally biased region" description="Low complexity" evidence="2">
    <location>
        <begin position="164"/>
        <end position="183"/>
    </location>
</feature>
<comment type="subcellular location">
    <subcellularLocation>
        <location evidence="1">Cell membrane</location>
        <topology evidence="1">Peripheral membrane protein</topology>
        <orientation evidence="1">Cytoplasmic side</orientation>
    </subcellularLocation>
</comment>
<dbReference type="HAMAP" id="MF_00386">
    <property type="entry name" value="UPF0161_YidD"/>
    <property type="match status" value="1"/>
</dbReference>
<keyword evidence="4" id="KW-1185">Reference proteome</keyword>
<reference evidence="3 4" key="1">
    <citation type="submission" date="2019-01" db="EMBL/GenBank/DDBJ databases">
        <authorList>
            <person name="Li J."/>
        </authorList>
    </citation>
    <scope>NUCLEOTIDE SEQUENCE [LARGE SCALE GENOMIC DNA]</scope>
    <source>
        <strain evidence="3 4">CCUG 35506</strain>
    </source>
</reference>
<organism evidence="3 4">
    <name type="scientific">Agromyces fucosus</name>
    <dbReference type="NCBI Taxonomy" id="41985"/>
    <lineage>
        <taxon>Bacteria</taxon>
        <taxon>Bacillati</taxon>
        <taxon>Actinomycetota</taxon>
        <taxon>Actinomycetes</taxon>
        <taxon>Micrococcales</taxon>
        <taxon>Microbacteriaceae</taxon>
        <taxon>Agromyces</taxon>
    </lineage>
</organism>
<accession>A0A4Q2JMH9</accession>
<sequence>MSTSSCEPCRRRRSPTGTRSAPKYSAHSNADGHDRRPQQRRRRANSVKNAVLFTALIPRNVGVLLIRGYRAAISPLYGDVCRYYPSCSAYGLGSVQQRGLVIGSGLTAWRILRCNPWTAGGIDDVRAAKHSRYRITRFGWVIPAGWTDATASADLEAPGHGHSHTSGSTGHGASTAAAADSAAVPRRDDAALALSSPTVFRKD</sequence>
<dbReference type="PANTHER" id="PTHR33383:SF1">
    <property type="entry name" value="MEMBRANE PROTEIN INSERTION EFFICIENCY FACTOR-RELATED"/>
    <property type="match status" value="1"/>
</dbReference>
<dbReference type="Pfam" id="PF01809">
    <property type="entry name" value="YidD"/>
    <property type="match status" value="1"/>
</dbReference>
<dbReference type="SMART" id="SM01234">
    <property type="entry name" value="Haemolytic"/>
    <property type="match status" value="1"/>
</dbReference>
<dbReference type="NCBIfam" id="TIGR00278">
    <property type="entry name" value="membrane protein insertion efficiency factor YidD"/>
    <property type="match status" value="1"/>
</dbReference>
<protein>
    <recommendedName>
        <fullName evidence="1">Putative membrane protein insertion efficiency factor</fullName>
    </recommendedName>
</protein>